<name>A0A4R6UPH6_9GAMM</name>
<evidence type="ECO:0000313" key="3">
    <source>
        <dbReference type="Proteomes" id="UP000295375"/>
    </source>
</evidence>
<organism evidence="2 3">
    <name type="scientific">Permianibacter aggregans</name>
    <dbReference type="NCBI Taxonomy" id="1510150"/>
    <lineage>
        <taxon>Bacteria</taxon>
        <taxon>Pseudomonadati</taxon>
        <taxon>Pseudomonadota</taxon>
        <taxon>Gammaproteobacteria</taxon>
        <taxon>Pseudomonadales</taxon>
        <taxon>Pseudomonadaceae</taxon>
        <taxon>Permianibacter</taxon>
    </lineage>
</organism>
<feature type="transmembrane region" description="Helical" evidence="1">
    <location>
        <begin position="24"/>
        <end position="46"/>
    </location>
</feature>
<dbReference type="Proteomes" id="UP000295375">
    <property type="component" value="Unassembled WGS sequence"/>
</dbReference>
<dbReference type="EMBL" id="SNYM01000008">
    <property type="protein sequence ID" value="TDQ48086.1"/>
    <property type="molecule type" value="Genomic_DNA"/>
</dbReference>
<proteinExistence type="predicted"/>
<protein>
    <submittedName>
        <fullName evidence="2">Uncharacterized protein</fullName>
    </submittedName>
</protein>
<dbReference type="AlphaFoldDB" id="A0A4R6UPH6"/>
<keyword evidence="1" id="KW-1133">Transmembrane helix</keyword>
<evidence type="ECO:0000256" key="1">
    <source>
        <dbReference type="SAM" id="Phobius"/>
    </source>
</evidence>
<comment type="caution">
    <text evidence="2">The sequence shown here is derived from an EMBL/GenBank/DDBJ whole genome shotgun (WGS) entry which is preliminary data.</text>
</comment>
<accession>A0A4R6UPH6</accession>
<keyword evidence="1" id="KW-0812">Transmembrane</keyword>
<sequence length="93" mass="10217">MTEELKMRMEVVERLTALFRTERMVYLGTTILSLLMLVGSALSLIIRDKAGSVELSMLFGSSGLITYTAGRLLFMWGEALKRLVPSASDGGKS</sequence>
<feature type="transmembrane region" description="Helical" evidence="1">
    <location>
        <begin position="58"/>
        <end position="76"/>
    </location>
</feature>
<keyword evidence="1" id="KW-0472">Membrane</keyword>
<reference evidence="2 3" key="1">
    <citation type="submission" date="2019-03" db="EMBL/GenBank/DDBJ databases">
        <title>Genomic Encyclopedia of Type Strains, Phase IV (KMG-IV): sequencing the most valuable type-strain genomes for metagenomic binning, comparative biology and taxonomic classification.</title>
        <authorList>
            <person name="Goeker M."/>
        </authorList>
    </citation>
    <scope>NUCLEOTIDE SEQUENCE [LARGE SCALE GENOMIC DNA]</scope>
    <source>
        <strain evidence="2 3">DSM 103792</strain>
    </source>
</reference>
<evidence type="ECO:0000313" key="2">
    <source>
        <dbReference type="EMBL" id="TDQ48086.1"/>
    </source>
</evidence>
<gene>
    <name evidence="2" type="ORF">EV696_10866</name>
</gene>
<dbReference type="RefSeq" id="WP_133590530.1">
    <property type="nucleotide sequence ID" value="NZ_CP037953.1"/>
</dbReference>
<keyword evidence="3" id="KW-1185">Reference proteome</keyword>